<gene>
    <name evidence="1" type="ORF">AVEN_115216_1</name>
</gene>
<evidence type="ECO:0008006" key="3">
    <source>
        <dbReference type="Google" id="ProtNLM"/>
    </source>
</evidence>
<dbReference type="EMBL" id="BGPR01000001">
    <property type="protein sequence ID" value="GBL72249.1"/>
    <property type="molecule type" value="Genomic_DNA"/>
</dbReference>
<organism evidence="1 2">
    <name type="scientific">Araneus ventricosus</name>
    <name type="common">Orbweaver spider</name>
    <name type="synonym">Epeira ventricosa</name>
    <dbReference type="NCBI Taxonomy" id="182803"/>
    <lineage>
        <taxon>Eukaryota</taxon>
        <taxon>Metazoa</taxon>
        <taxon>Ecdysozoa</taxon>
        <taxon>Arthropoda</taxon>
        <taxon>Chelicerata</taxon>
        <taxon>Arachnida</taxon>
        <taxon>Araneae</taxon>
        <taxon>Araneomorphae</taxon>
        <taxon>Entelegynae</taxon>
        <taxon>Araneoidea</taxon>
        <taxon>Araneidae</taxon>
        <taxon>Araneus</taxon>
    </lineage>
</organism>
<keyword evidence="2" id="KW-1185">Reference proteome</keyword>
<name>A0A4Y1ZYQ0_ARAVE</name>
<dbReference type="AlphaFoldDB" id="A0A4Y1ZYQ0"/>
<reference evidence="1 2" key="1">
    <citation type="journal article" date="2019" name="Sci. Rep.">
        <title>Orb-weaving spider Araneus ventricosus genome elucidates the spidroin gene catalogue.</title>
        <authorList>
            <person name="Kono N."/>
            <person name="Nakamura H."/>
            <person name="Ohtoshi R."/>
            <person name="Moran D.A.P."/>
            <person name="Shinohara A."/>
            <person name="Yoshida Y."/>
            <person name="Fujiwara M."/>
            <person name="Mori M."/>
            <person name="Tomita M."/>
            <person name="Arakawa K."/>
        </authorList>
    </citation>
    <scope>NUCLEOTIDE SEQUENCE [LARGE SCALE GENOMIC DNA]</scope>
</reference>
<dbReference type="OrthoDB" id="5967017at2759"/>
<sequence>MDESCFDEEFLKAWNTSPASSSTNDAKEWLENLMLFLKGEVEGEERISLVMSGFGVTKGEDVKMPRKRKYNLETQRGKIPSIYMLLASSKVPEIKKPKCIFCDGKHVSSDCFNAQKLTLEKKEDILDQAVICENVLPVSEGPWLDELKDLGDILTDTSVSCESIQVLIGADIVGRLLTGKRKLLSSGLVAVETHLGWTLMGKVPQVNTESVNLAMTVTSLFVKESEIVDLSRLDVLGIKDPMEKKSEQERDLKTKEYFKETVKFNQDNHYEVY</sequence>
<protein>
    <recommendedName>
        <fullName evidence="3">Peptidase aspartic putative domain-containing protein</fullName>
    </recommendedName>
</protein>
<accession>A0A4Y1ZYQ0</accession>
<proteinExistence type="predicted"/>
<evidence type="ECO:0000313" key="2">
    <source>
        <dbReference type="Proteomes" id="UP000499080"/>
    </source>
</evidence>
<dbReference type="Proteomes" id="UP000499080">
    <property type="component" value="Unassembled WGS sequence"/>
</dbReference>
<comment type="caution">
    <text evidence="1">The sequence shown here is derived from an EMBL/GenBank/DDBJ whole genome shotgun (WGS) entry which is preliminary data.</text>
</comment>
<evidence type="ECO:0000313" key="1">
    <source>
        <dbReference type="EMBL" id="GBL72249.1"/>
    </source>
</evidence>